<dbReference type="PANTHER" id="PTHR34387:SF1">
    <property type="entry name" value="PERIPLASMIC IMMUNOGENIC PROTEIN"/>
    <property type="match status" value="1"/>
</dbReference>
<reference evidence="1" key="1">
    <citation type="submission" date="2018-06" db="EMBL/GenBank/DDBJ databases">
        <authorList>
            <person name="Zhirakovskaya E."/>
        </authorList>
    </citation>
    <scope>NUCLEOTIDE SEQUENCE</scope>
</reference>
<organism evidence="1">
    <name type="scientific">hydrothermal vent metagenome</name>
    <dbReference type="NCBI Taxonomy" id="652676"/>
    <lineage>
        <taxon>unclassified sequences</taxon>
        <taxon>metagenomes</taxon>
        <taxon>ecological metagenomes</taxon>
    </lineage>
</organism>
<dbReference type="EMBL" id="UOFC01000221">
    <property type="protein sequence ID" value="VAW48649.1"/>
    <property type="molecule type" value="Genomic_DNA"/>
</dbReference>
<gene>
    <name evidence="1" type="ORF">MNBD_GAMMA03-1367</name>
</gene>
<dbReference type="InterPro" id="IPR052022">
    <property type="entry name" value="26kDa_periplasmic_antigen"/>
</dbReference>
<name>A0A3B0WGW0_9ZZZZ</name>
<sequence length="267" mass="29765">MNISDNSKVTTVLYFSSPLPFQKFTTTLLLCLANVTAPVLANQNFLPPPMNEYNHQVIGNKVYFSISESQKIDNDTLIITLNSSAQARSANVVIEKINRKMQTAIASLKKYPEIKVKTSQYQVHPIYNKGETIRHWNGNQSLVITLDAQSKQLKVLTELQEQLSYQSMHFMVSAKQKQKAMQQLTLTALQTFQQQAKSIANAFGASNYQLLETRINTPFPQSRDSNMAFTSRMVTAESMAAPAIESGQSTLTVNVSGILLLPKVVSE</sequence>
<dbReference type="InterPro" id="IPR007497">
    <property type="entry name" value="SIMPL/DUF541"/>
</dbReference>
<proteinExistence type="predicted"/>
<dbReference type="PANTHER" id="PTHR34387">
    <property type="entry name" value="SLR1258 PROTEIN"/>
    <property type="match status" value="1"/>
</dbReference>
<dbReference type="AlphaFoldDB" id="A0A3B0WGW0"/>
<protein>
    <recommendedName>
        <fullName evidence="2">Periplasmic protein</fullName>
    </recommendedName>
</protein>
<dbReference type="GO" id="GO:0006974">
    <property type="term" value="P:DNA damage response"/>
    <property type="evidence" value="ECO:0007669"/>
    <property type="project" value="TreeGrafter"/>
</dbReference>
<evidence type="ECO:0000313" key="1">
    <source>
        <dbReference type="EMBL" id="VAW48649.1"/>
    </source>
</evidence>
<evidence type="ECO:0008006" key="2">
    <source>
        <dbReference type="Google" id="ProtNLM"/>
    </source>
</evidence>
<dbReference type="Gene3D" id="3.30.110.170">
    <property type="entry name" value="Protein of unknown function (DUF541), domain 1"/>
    <property type="match status" value="1"/>
</dbReference>
<dbReference type="Gene3D" id="3.30.70.2970">
    <property type="entry name" value="Protein of unknown function (DUF541), domain 2"/>
    <property type="match status" value="1"/>
</dbReference>
<accession>A0A3B0WGW0</accession>
<dbReference type="Pfam" id="PF04402">
    <property type="entry name" value="SIMPL"/>
    <property type="match status" value="1"/>
</dbReference>